<evidence type="ECO:0000313" key="9">
    <source>
        <dbReference type="EMBL" id="CAG9574923.1"/>
    </source>
</evidence>
<comment type="caution">
    <text evidence="9">The sequence shown here is derived from an EMBL/GenBank/DDBJ whole genome shotgun (WGS) entry which is preliminary data.</text>
</comment>
<feature type="domain" description="C2H2-type" evidence="8">
    <location>
        <begin position="259"/>
        <end position="287"/>
    </location>
</feature>
<evidence type="ECO:0000256" key="5">
    <source>
        <dbReference type="ARBA" id="ARBA00022833"/>
    </source>
</evidence>
<keyword evidence="3" id="KW-0677">Repeat</keyword>
<dbReference type="InterPro" id="IPR036236">
    <property type="entry name" value="Znf_C2H2_sf"/>
</dbReference>
<accession>A0A8J2W6U8</accession>
<feature type="domain" description="C2H2-type" evidence="8">
    <location>
        <begin position="172"/>
        <end position="199"/>
    </location>
</feature>
<keyword evidence="4 7" id="KW-0863">Zinc-finger</keyword>
<feature type="domain" description="C2H2-type" evidence="8">
    <location>
        <begin position="493"/>
        <end position="520"/>
    </location>
</feature>
<comment type="subcellular location">
    <subcellularLocation>
        <location evidence="1">Nucleus</location>
    </subcellularLocation>
</comment>
<dbReference type="FunFam" id="3.30.160.60:FF:000624">
    <property type="entry name" value="zinc finger protein 697"/>
    <property type="match status" value="1"/>
</dbReference>
<dbReference type="InterPro" id="IPR013087">
    <property type="entry name" value="Znf_C2H2_type"/>
</dbReference>
<dbReference type="PROSITE" id="PS50157">
    <property type="entry name" value="ZINC_FINGER_C2H2_2"/>
    <property type="match status" value="15"/>
</dbReference>
<feature type="domain" description="C2H2-type" evidence="8">
    <location>
        <begin position="230"/>
        <end position="253"/>
    </location>
</feature>
<feature type="domain" description="C2H2-type" evidence="8">
    <location>
        <begin position="664"/>
        <end position="686"/>
    </location>
</feature>
<protein>
    <submittedName>
        <fullName evidence="9">(African queen) hypothetical protein</fullName>
    </submittedName>
</protein>
<evidence type="ECO:0000313" key="10">
    <source>
        <dbReference type="Proteomes" id="UP000789524"/>
    </source>
</evidence>
<evidence type="ECO:0000256" key="6">
    <source>
        <dbReference type="ARBA" id="ARBA00023242"/>
    </source>
</evidence>
<dbReference type="Pfam" id="PF00096">
    <property type="entry name" value="zf-C2H2"/>
    <property type="match status" value="2"/>
</dbReference>
<evidence type="ECO:0000256" key="7">
    <source>
        <dbReference type="PROSITE-ProRule" id="PRU00042"/>
    </source>
</evidence>
<feature type="domain" description="C2H2-type" evidence="8">
    <location>
        <begin position="549"/>
        <end position="577"/>
    </location>
</feature>
<dbReference type="AlphaFoldDB" id="A0A8J2W6U8"/>
<dbReference type="Proteomes" id="UP000789524">
    <property type="component" value="Unassembled WGS sequence"/>
</dbReference>
<feature type="domain" description="C2H2-type" evidence="8">
    <location>
        <begin position="146"/>
        <end position="173"/>
    </location>
</feature>
<dbReference type="SUPFAM" id="SSF57667">
    <property type="entry name" value="beta-beta-alpha zinc fingers"/>
    <property type="match status" value="7"/>
</dbReference>
<dbReference type="SMART" id="SM00355">
    <property type="entry name" value="ZnF_C2H2"/>
    <property type="match status" value="18"/>
</dbReference>
<keyword evidence="2" id="KW-0479">Metal-binding</keyword>
<dbReference type="GO" id="GO:0008270">
    <property type="term" value="F:zinc ion binding"/>
    <property type="evidence" value="ECO:0007669"/>
    <property type="project" value="UniProtKB-KW"/>
</dbReference>
<dbReference type="FunFam" id="3.30.160.60:FF:000446">
    <property type="entry name" value="Zinc finger protein"/>
    <property type="match status" value="1"/>
</dbReference>
<feature type="domain" description="C2H2-type" evidence="8">
    <location>
        <begin position="467"/>
        <end position="489"/>
    </location>
</feature>
<feature type="domain" description="C2H2-type" evidence="8">
    <location>
        <begin position="608"/>
        <end position="635"/>
    </location>
</feature>
<dbReference type="Pfam" id="PF05605">
    <property type="entry name" value="zf-Di19"/>
    <property type="match status" value="1"/>
</dbReference>
<feature type="domain" description="C2H2-type" evidence="8">
    <location>
        <begin position="56"/>
        <end position="83"/>
    </location>
</feature>
<feature type="domain" description="C2H2-type" evidence="8">
    <location>
        <begin position="579"/>
        <end position="607"/>
    </location>
</feature>
<dbReference type="EMBL" id="CAKASE010000073">
    <property type="protein sequence ID" value="CAG9574923.1"/>
    <property type="molecule type" value="Genomic_DNA"/>
</dbReference>
<evidence type="ECO:0000256" key="2">
    <source>
        <dbReference type="ARBA" id="ARBA00022723"/>
    </source>
</evidence>
<evidence type="ECO:0000259" key="8">
    <source>
        <dbReference type="PROSITE" id="PS50157"/>
    </source>
</evidence>
<proteinExistence type="predicted"/>
<dbReference type="Pfam" id="PF13894">
    <property type="entry name" value="zf-C2H2_4"/>
    <property type="match status" value="2"/>
</dbReference>
<dbReference type="FunFam" id="3.30.160.60:FF:000110">
    <property type="entry name" value="Zinc finger protein-like"/>
    <property type="match status" value="1"/>
</dbReference>
<feature type="domain" description="C2H2-type" evidence="8">
    <location>
        <begin position="636"/>
        <end position="663"/>
    </location>
</feature>
<dbReference type="PROSITE" id="PS00028">
    <property type="entry name" value="ZINC_FINGER_C2H2_1"/>
    <property type="match status" value="12"/>
</dbReference>
<keyword evidence="5" id="KW-0862">Zinc</keyword>
<evidence type="ECO:0000256" key="4">
    <source>
        <dbReference type="ARBA" id="ARBA00022771"/>
    </source>
</evidence>
<feature type="domain" description="C2H2-type" evidence="8">
    <location>
        <begin position="520"/>
        <end position="548"/>
    </location>
</feature>
<dbReference type="OrthoDB" id="8117402at2759"/>
<organism evidence="9 10">
    <name type="scientific">Danaus chrysippus</name>
    <name type="common">African queen</name>
    <dbReference type="NCBI Taxonomy" id="151541"/>
    <lineage>
        <taxon>Eukaryota</taxon>
        <taxon>Metazoa</taxon>
        <taxon>Ecdysozoa</taxon>
        <taxon>Arthropoda</taxon>
        <taxon>Hexapoda</taxon>
        <taxon>Insecta</taxon>
        <taxon>Pterygota</taxon>
        <taxon>Neoptera</taxon>
        <taxon>Endopterygota</taxon>
        <taxon>Lepidoptera</taxon>
        <taxon>Glossata</taxon>
        <taxon>Ditrysia</taxon>
        <taxon>Papilionoidea</taxon>
        <taxon>Nymphalidae</taxon>
        <taxon>Danainae</taxon>
        <taxon>Danaini</taxon>
        <taxon>Danaina</taxon>
        <taxon>Danaus</taxon>
        <taxon>Anosia</taxon>
    </lineage>
</organism>
<keyword evidence="10" id="KW-1185">Reference proteome</keyword>
<feature type="domain" description="C2H2-type" evidence="8">
    <location>
        <begin position="380"/>
        <end position="408"/>
    </location>
</feature>
<dbReference type="Gene3D" id="3.30.160.60">
    <property type="entry name" value="Classic Zinc Finger"/>
    <property type="match status" value="10"/>
</dbReference>
<dbReference type="PANTHER" id="PTHR24394:SF29">
    <property type="entry name" value="MYONEURIN"/>
    <property type="match status" value="1"/>
</dbReference>
<dbReference type="InterPro" id="IPR008598">
    <property type="entry name" value="Di19_Zn-bd"/>
</dbReference>
<evidence type="ECO:0000256" key="3">
    <source>
        <dbReference type="ARBA" id="ARBA00022737"/>
    </source>
</evidence>
<dbReference type="Pfam" id="PF13912">
    <property type="entry name" value="zf-C2H2_6"/>
    <property type="match status" value="2"/>
</dbReference>
<feature type="domain" description="C2H2-type" evidence="8">
    <location>
        <begin position="288"/>
        <end position="315"/>
    </location>
</feature>
<name>A0A8J2W6U8_9NEOP</name>
<dbReference type="GO" id="GO:0005634">
    <property type="term" value="C:nucleus"/>
    <property type="evidence" value="ECO:0007669"/>
    <property type="project" value="UniProtKB-SubCell"/>
</dbReference>
<keyword evidence="6" id="KW-0539">Nucleus</keyword>
<dbReference type="GO" id="GO:0000981">
    <property type="term" value="F:DNA-binding transcription factor activity, RNA polymerase II-specific"/>
    <property type="evidence" value="ECO:0007669"/>
    <property type="project" value="TreeGrafter"/>
</dbReference>
<dbReference type="PANTHER" id="PTHR24394">
    <property type="entry name" value="ZINC FINGER PROTEIN"/>
    <property type="match status" value="1"/>
</dbReference>
<evidence type="ECO:0000256" key="1">
    <source>
        <dbReference type="ARBA" id="ARBA00004123"/>
    </source>
</evidence>
<gene>
    <name evidence="9" type="ORF">DCHRY22_LOCUS11122</name>
</gene>
<sequence length="696" mass="82090">MLLKISVFLKIIIVRRTVKKVIWKRRRRPYNDHRDNAAIIIEFSNVCPFRWKRGAFACSYCPNTFGHFKDVCAHTREHTSRIEAMRYARPYDNIKIEVSNLKCEICNENLGTLEDLKYHLIDVHQKPILKHLGLGVTPFLLQDKEMLCTHCGERFSLFSKLNSHMNEHYPNNICFHCGKSFTAVHRMKAHQLTHETNDQKHKCSKCDEIFETRVLRNYHMNTKHSPINRYRCPYCNLSFKRYSDRLRHLKELHGQTIEYPCHLCSSVFAMSDQRTKHIKNVHIKHKQFQCDFCPSKFVTAGQLKNHMVKHTGIRRNSADVDIKQEMDIDMENFVYDSMARAEVVKRRAEGNERRAAFRKNIKIIMTSSTAYPFKYIKGTYLCFFCENSFLEPEKLREHTQKVHTDRAFKLKKYEPLKMDFSASICKLCGTGVDDYLNLKAHLLEHGKILDSTHGESILPYKLTKDDHSCQICGKRYEMFLSLHRHMNDHYEHFICETCGKRFATTQRLLNHSRTHERRDFPCKHCGETSSSYAALYAHIAKVHRLNKRYKCPICDEKFASYKYRIKHLNTVHGEKTTLFPCPSCPKVFDLCSRRTAHVRSHHLQERNHTCTVCGMKFFSNYELQEHSVKHVGARIYQCDVCKKSYARLKTLREHMRIHNNDRRFVCPACGASFIQKCSLKQHVRVHHPIQVKTDMF</sequence>
<reference evidence="9" key="1">
    <citation type="submission" date="2021-09" db="EMBL/GenBank/DDBJ databases">
        <authorList>
            <person name="Martin H S."/>
        </authorList>
    </citation>
    <scope>NUCLEOTIDE SEQUENCE</scope>
</reference>